<comment type="caution">
    <text evidence="1">The sequence shown here is derived from an EMBL/GenBank/DDBJ whole genome shotgun (WGS) entry which is preliminary data.</text>
</comment>
<protein>
    <submittedName>
        <fullName evidence="1">Uncharacterized protein</fullName>
    </submittedName>
</protein>
<dbReference type="EMBL" id="VOIH02000007">
    <property type="protein sequence ID" value="KAF3441824.1"/>
    <property type="molecule type" value="Genomic_DNA"/>
</dbReference>
<sequence length="150" mass="17121">MHQVATMSSGGAEFTLNRKQKRSEDEDINWFRWKNVVRTGGFVMFSVCLAWSCSNTPWFSTKEDTDQHWKLYLLGCARFSWHLETVDIALCSCSGGNVGIYETGALDFEETGPYVNMLFPLARDDITIAQWDSDIILLGPYCYNHVANYP</sequence>
<dbReference type="Proteomes" id="UP000796880">
    <property type="component" value="Unassembled WGS sequence"/>
</dbReference>
<reference evidence="1" key="1">
    <citation type="submission" date="2020-03" db="EMBL/GenBank/DDBJ databases">
        <title>A high-quality chromosome-level genome assembly of a woody plant with both climbing and erect habits, Rhamnella rubrinervis.</title>
        <authorList>
            <person name="Lu Z."/>
            <person name="Yang Y."/>
            <person name="Zhu X."/>
            <person name="Sun Y."/>
        </authorList>
    </citation>
    <scope>NUCLEOTIDE SEQUENCE</scope>
    <source>
        <strain evidence="1">BYM</strain>
        <tissue evidence="1">Leaf</tissue>
    </source>
</reference>
<proteinExistence type="predicted"/>
<evidence type="ECO:0000313" key="2">
    <source>
        <dbReference type="Proteomes" id="UP000796880"/>
    </source>
</evidence>
<dbReference type="AlphaFoldDB" id="A0A8K0E9G3"/>
<keyword evidence="2" id="KW-1185">Reference proteome</keyword>
<evidence type="ECO:0000313" key="1">
    <source>
        <dbReference type="EMBL" id="KAF3441824.1"/>
    </source>
</evidence>
<organism evidence="1 2">
    <name type="scientific">Rhamnella rubrinervis</name>
    <dbReference type="NCBI Taxonomy" id="2594499"/>
    <lineage>
        <taxon>Eukaryota</taxon>
        <taxon>Viridiplantae</taxon>
        <taxon>Streptophyta</taxon>
        <taxon>Embryophyta</taxon>
        <taxon>Tracheophyta</taxon>
        <taxon>Spermatophyta</taxon>
        <taxon>Magnoliopsida</taxon>
        <taxon>eudicotyledons</taxon>
        <taxon>Gunneridae</taxon>
        <taxon>Pentapetalae</taxon>
        <taxon>rosids</taxon>
        <taxon>fabids</taxon>
        <taxon>Rosales</taxon>
        <taxon>Rhamnaceae</taxon>
        <taxon>rhamnoid group</taxon>
        <taxon>Rhamneae</taxon>
        <taxon>Rhamnella</taxon>
    </lineage>
</organism>
<gene>
    <name evidence="1" type="ORF">FNV43_RR15739</name>
</gene>
<accession>A0A8K0E9G3</accession>
<name>A0A8K0E9G3_9ROSA</name>